<dbReference type="AlphaFoldDB" id="A0A4U5N741"/>
<gene>
    <name evidence="1" type="ORF">D5086_0000281920</name>
</gene>
<comment type="caution">
    <text evidence="1">The sequence shown here is derived from an EMBL/GenBank/DDBJ whole genome shotgun (WGS) entry which is preliminary data.</text>
</comment>
<name>A0A4U5N741_POPAL</name>
<organism evidence="1">
    <name type="scientific">Populus alba</name>
    <name type="common">White poplar</name>
    <dbReference type="NCBI Taxonomy" id="43335"/>
    <lineage>
        <taxon>Eukaryota</taxon>
        <taxon>Viridiplantae</taxon>
        <taxon>Streptophyta</taxon>
        <taxon>Embryophyta</taxon>
        <taxon>Tracheophyta</taxon>
        <taxon>Spermatophyta</taxon>
        <taxon>Magnoliopsida</taxon>
        <taxon>eudicotyledons</taxon>
        <taxon>Gunneridae</taxon>
        <taxon>Pentapetalae</taxon>
        <taxon>rosids</taxon>
        <taxon>fabids</taxon>
        <taxon>Malpighiales</taxon>
        <taxon>Salicaceae</taxon>
        <taxon>Saliceae</taxon>
        <taxon>Populus</taxon>
    </lineage>
</organism>
<reference evidence="1" key="1">
    <citation type="submission" date="2018-10" db="EMBL/GenBank/DDBJ databases">
        <title>Population genomic analysis revealed the cold adaptation of white poplar.</title>
        <authorList>
            <person name="Liu Y.-J."/>
        </authorList>
    </citation>
    <scope>NUCLEOTIDE SEQUENCE [LARGE SCALE GENOMIC DNA]</scope>
    <source>
        <strain evidence="1">PAL-ZL1</strain>
    </source>
</reference>
<evidence type="ECO:0000313" key="1">
    <source>
        <dbReference type="EMBL" id="TKR78486.1"/>
    </source>
</evidence>
<sequence length="119" mass="13362">MADEEGMAIGDGGCGERRSSLLSGVRLRACSKGESVRLLRKLKPGMGSPLLAENERKWEKTSEPAEIELVGVMWEGDGCWLSVSKGRRRWLDRLGSNVRAPMKKRWGRRFSEKMQGKGR</sequence>
<dbReference type="EMBL" id="RCHU01001109">
    <property type="protein sequence ID" value="TKR78486.1"/>
    <property type="molecule type" value="Genomic_DNA"/>
</dbReference>
<accession>A0A4U5N741</accession>
<protein>
    <submittedName>
        <fullName evidence="1">Uncharacterized protein</fullName>
    </submittedName>
</protein>
<proteinExistence type="predicted"/>